<gene>
    <name evidence="5" type="ORF">D9619_000876</name>
</gene>
<dbReference type="OrthoDB" id="9876299at2759"/>
<comment type="similarity">
    <text evidence="1">Belongs to the short-chain dehydrogenases/reductases (SDR) family.</text>
</comment>
<evidence type="ECO:0000313" key="6">
    <source>
        <dbReference type="Proteomes" id="UP000567179"/>
    </source>
</evidence>
<keyword evidence="2" id="KW-0521">NADP</keyword>
<dbReference type="Gene3D" id="3.40.50.720">
    <property type="entry name" value="NAD(P)-binding Rossmann-like Domain"/>
    <property type="match status" value="1"/>
</dbReference>
<dbReference type="PANTHER" id="PTHR43008:SF8">
    <property type="entry name" value="BENZIL REDUCTASE ((S)-BENZOIN FORMING) IRC24"/>
    <property type="match status" value="1"/>
</dbReference>
<evidence type="ECO:0000256" key="3">
    <source>
        <dbReference type="ARBA" id="ARBA00023002"/>
    </source>
</evidence>
<organism evidence="5 6">
    <name type="scientific">Psilocybe cf. subviscida</name>
    <dbReference type="NCBI Taxonomy" id="2480587"/>
    <lineage>
        <taxon>Eukaryota</taxon>
        <taxon>Fungi</taxon>
        <taxon>Dikarya</taxon>
        <taxon>Basidiomycota</taxon>
        <taxon>Agaricomycotina</taxon>
        <taxon>Agaricomycetes</taxon>
        <taxon>Agaricomycetidae</taxon>
        <taxon>Agaricales</taxon>
        <taxon>Agaricineae</taxon>
        <taxon>Strophariaceae</taxon>
        <taxon>Psilocybe</taxon>
    </lineage>
</organism>
<dbReference type="SUPFAM" id="SSF51735">
    <property type="entry name" value="NAD(P)-binding Rossmann-fold domains"/>
    <property type="match status" value="1"/>
</dbReference>
<dbReference type="EMBL" id="JAACJJ010000028">
    <property type="protein sequence ID" value="KAF5320706.1"/>
    <property type="molecule type" value="Genomic_DNA"/>
</dbReference>
<dbReference type="Proteomes" id="UP000567179">
    <property type="component" value="Unassembled WGS sequence"/>
</dbReference>
<accession>A0A8H5BCK0</accession>
<comment type="caution">
    <text evidence="5">The sequence shown here is derived from an EMBL/GenBank/DDBJ whole genome shotgun (WGS) entry which is preliminary data.</text>
</comment>
<dbReference type="PRINTS" id="PR00081">
    <property type="entry name" value="GDHRDH"/>
</dbReference>
<dbReference type="InterPro" id="IPR002347">
    <property type="entry name" value="SDR_fam"/>
</dbReference>
<dbReference type="AlphaFoldDB" id="A0A8H5BCK0"/>
<dbReference type="InterPro" id="IPR036291">
    <property type="entry name" value="NAD(P)-bd_dom_sf"/>
</dbReference>
<sequence>MGWAGDNTQILRQVISITLGFPFWDVASTLHLPRFSVSAIMSPVIAVTGASKGIGLAVTRLLLEEYKANVIAISRTRSPELSALSSDALLIQECDVTDEKALSDALSLGATRYKGLDGLILNAGTLDPLCRIGDDTSLDSWKKHFDVNFFSVVTATKVALPFLRKSSKGGRIVFVSSGAAVKGVPGWGPYNASKAAMNSLCRTLGEEEPDVISVAIRPGMVDTNMQAQLRETGGTYMDDKQHKFFVQTFTDGKLVKPEDCGHVIAALSLQAPKELSGLFVSWDADECKPFRR</sequence>
<dbReference type="Pfam" id="PF00106">
    <property type="entry name" value="adh_short"/>
    <property type="match status" value="1"/>
</dbReference>
<keyword evidence="6" id="KW-1185">Reference proteome</keyword>
<keyword evidence="3" id="KW-0560">Oxidoreductase</keyword>
<dbReference type="SMART" id="SM00822">
    <property type="entry name" value="PKS_KR"/>
    <property type="match status" value="1"/>
</dbReference>
<feature type="domain" description="Ketoreductase" evidence="4">
    <location>
        <begin position="43"/>
        <end position="219"/>
    </location>
</feature>
<reference evidence="5 6" key="1">
    <citation type="journal article" date="2020" name="ISME J.">
        <title>Uncovering the hidden diversity of litter-decomposition mechanisms in mushroom-forming fungi.</title>
        <authorList>
            <person name="Floudas D."/>
            <person name="Bentzer J."/>
            <person name="Ahren D."/>
            <person name="Johansson T."/>
            <person name="Persson P."/>
            <person name="Tunlid A."/>
        </authorList>
    </citation>
    <scope>NUCLEOTIDE SEQUENCE [LARGE SCALE GENOMIC DNA]</scope>
    <source>
        <strain evidence="5 6">CBS 101986</strain>
    </source>
</reference>
<dbReference type="InterPro" id="IPR020904">
    <property type="entry name" value="Sc_DH/Rdtase_CS"/>
</dbReference>
<evidence type="ECO:0000313" key="5">
    <source>
        <dbReference type="EMBL" id="KAF5320706.1"/>
    </source>
</evidence>
<dbReference type="InterPro" id="IPR057326">
    <property type="entry name" value="KR_dom"/>
</dbReference>
<dbReference type="PROSITE" id="PS00061">
    <property type="entry name" value="ADH_SHORT"/>
    <property type="match status" value="1"/>
</dbReference>
<protein>
    <recommendedName>
        <fullName evidence="4">Ketoreductase domain-containing protein</fullName>
    </recommendedName>
</protein>
<dbReference type="GO" id="GO:0050664">
    <property type="term" value="F:oxidoreductase activity, acting on NAD(P)H, oxygen as acceptor"/>
    <property type="evidence" value="ECO:0007669"/>
    <property type="project" value="TreeGrafter"/>
</dbReference>
<evidence type="ECO:0000256" key="1">
    <source>
        <dbReference type="ARBA" id="ARBA00006484"/>
    </source>
</evidence>
<dbReference type="PANTHER" id="PTHR43008">
    <property type="entry name" value="BENZIL REDUCTASE"/>
    <property type="match status" value="1"/>
</dbReference>
<dbReference type="GO" id="GO:0016616">
    <property type="term" value="F:oxidoreductase activity, acting on the CH-OH group of donors, NAD or NADP as acceptor"/>
    <property type="evidence" value="ECO:0007669"/>
    <property type="project" value="UniProtKB-ARBA"/>
</dbReference>
<evidence type="ECO:0000259" key="4">
    <source>
        <dbReference type="SMART" id="SM00822"/>
    </source>
</evidence>
<evidence type="ECO:0000256" key="2">
    <source>
        <dbReference type="ARBA" id="ARBA00022857"/>
    </source>
</evidence>
<name>A0A8H5BCK0_9AGAR</name>
<proteinExistence type="inferred from homology"/>